<dbReference type="PANTHER" id="PTHR32108:SF9">
    <property type="entry name" value="REVERSE TRANSCRIPTASE RNASE H-LIKE DOMAIN-CONTAINING PROTEIN"/>
    <property type="match status" value="1"/>
</dbReference>
<accession>A0A371I279</accession>
<comment type="caution">
    <text evidence="2">The sequence shown here is derived from an EMBL/GenBank/DDBJ whole genome shotgun (WGS) entry which is preliminary data.</text>
</comment>
<organism evidence="2 3">
    <name type="scientific">Mucuna pruriens</name>
    <name type="common">Velvet bean</name>
    <name type="synonym">Dolichos pruriens</name>
    <dbReference type="NCBI Taxonomy" id="157652"/>
    <lineage>
        <taxon>Eukaryota</taxon>
        <taxon>Viridiplantae</taxon>
        <taxon>Streptophyta</taxon>
        <taxon>Embryophyta</taxon>
        <taxon>Tracheophyta</taxon>
        <taxon>Spermatophyta</taxon>
        <taxon>Magnoliopsida</taxon>
        <taxon>eudicotyledons</taxon>
        <taxon>Gunneridae</taxon>
        <taxon>Pentapetalae</taxon>
        <taxon>rosids</taxon>
        <taxon>fabids</taxon>
        <taxon>Fabales</taxon>
        <taxon>Fabaceae</taxon>
        <taxon>Papilionoideae</taxon>
        <taxon>50 kb inversion clade</taxon>
        <taxon>NPAAA clade</taxon>
        <taxon>indigoferoid/millettioid clade</taxon>
        <taxon>Phaseoleae</taxon>
        <taxon>Mucuna</taxon>
    </lineage>
</organism>
<dbReference type="Proteomes" id="UP000257109">
    <property type="component" value="Unassembled WGS sequence"/>
</dbReference>
<dbReference type="InterPro" id="IPR005162">
    <property type="entry name" value="Retrotrans_gag_dom"/>
</dbReference>
<dbReference type="AlphaFoldDB" id="A0A371I279"/>
<reference evidence="2" key="1">
    <citation type="submission" date="2018-05" db="EMBL/GenBank/DDBJ databases">
        <title>Draft genome of Mucuna pruriens seed.</title>
        <authorList>
            <person name="Nnadi N.E."/>
            <person name="Vos R."/>
            <person name="Hasami M.H."/>
            <person name="Devisetty U.K."/>
            <person name="Aguiy J.C."/>
        </authorList>
    </citation>
    <scope>NUCLEOTIDE SEQUENCE [LARGE SCALE GENOMIC DNA]</scope>
    <source>
        <strain evidence="2">JCA_2017</strain>
    </source>
</reference>
<name>A0A371I279_MUCPR</name>
<feature type="non-terminal residue" evidence="2">
    <location>
        <position position="1"/>
    </location>
</feature>
<dbReference type="EMBL" id="QJKJ01001116">
    <property type="protein sequence ID" value="RDY09148.1"/>
    <property type="molecule type" value="Genomic_DNA"/>
</dbReference>
<keyword evidence="3" id="KW-1185">Reference proteome</keyword>
<sequence>MAAYIHDDKILVHYFQDSLTGATLSWYVSLERGCIRTWRYLTKAFLKQYNYNEDMAPDHSRLQSMSKREHEGFKEWRELAAQVQPLLTKKEMVTMFIDTLPSPFYDKVVGNVASSFVDLVVVGERIELGIKWGKFTQSSSSVGFAKKPNQEKKKGEANVIFPNPMSYTKLLLLMLQNNLIATVPLRLVQSLYPKSYDPNTKCDFHGGVIGHPTEKCWGLKHKVQDLSGGWLNFRECGPNVNSNPLPTHEGVSINAISHECLEEGHDEAQRGEASRRGEIKEVPADLVSLVEEGSQWRRQDLESDNSPSKLLIIQYNPTSRFRVLLIIQVPSNPTYRDNHAMPWRYNQGEVMLAGQEKANSAKEVTNIAKIGGVTRSGRVYAPEAL</sequence>
<protein>
    <recommendedName>
        <fullName evidence="1">Retrotransposon gag domain-containing protein</fullName>
    </recommendedName>
</protein>
<feature type="domain" description="Retrotransposon gag" evidence="1">
    <location>
        <begin position="15"/>
        <end position="100"/>
    </location>
</feature>
<dbReference type="PANTHER" id="PTHR32108">
    <property type="entry name" value="DNA-DIRECTED RNA POLYMERASE SUBUNIT ALPHA"/>
    <property type="match status" value="1"/>
</dbReference>
<proteinExistence type="predicted"/>
<dbReference type="Pfam" id="PF03732">
    <property type="entry name" value="Retrotrans_gag"/>
    <property type="match status" value="1"/>
</dbReference>
<evidence type="ECO:0000313" key="2">
    <source>
        <dbReference type="EMBL" id="RDY09148.1"/>
    </source>
</evidence>
<gene>
    <name evidence="2" type="ORF">CR513_06519</name>
</gene>
<evidence type="ECO:0000313" key="3">
    <source>
        <dbReference type="Proteomes" id="UP000257109"/>
    </source>
</evidence>
<evidence type="ECO:0000259" key="1">
    <source>
        <dbReference type="Pfam" id="PF03732"/>
    </source>
</evidence>
<dbReference type="OrthoDB" id="686606at2759"/>